<dbReference type="OrthoDB" id="2748312at2759"/>
<feature type="signal peptide" evidence="2">
    <location>
        <begin position="1"/>
        <end position="22"/>
    </location>
</feature>
<proteinExistence type="predicted"/>
<dbReference type="Pfam" id="PF14040">
    <property type="entry name" value="DNase_NucA_NucB"/>
    <property type="match status" value="1"/>
</dbReference>
<feature type="compositionally biased region" description="Basic and acidic residues" evidence="1">
    <location>
        <begin position="79"/>
        <end position="93"/>
    </location>
</feature>
<dbReference type="GeneID" id="63694028"/>
<evidence type="ECO:0000313" key="4">
    <source>
        <dbReference type="EMBL" id="EYE95928.1"/>
    </source>
</evidence>
<evidence type="ECO:0000256" key="1">
    <source>
        <dbReference type="SAM" id="MobiDB-lite"/>
    </source>
</evidence>
<dbReference type="EMBL" id="KK088420">
    <property type="protein sequence ID" value="EYE95928.1"/>
    <property type="molecule type" value="Genomic_DNA"/>
</dbReference>
<dbReference type="HOGENOM" id="CLU_1160901_0_0_1"/>
<protein>
    <recommendedName>
        <fullName evidence="3">Deoxyribonuclease NucA/NucB domain-containing protein</fullName>
    </recommendedName>
</protein>
<dbReference type="Proteomes" id="UP000019804">
    <property type="component" value="Unassembled WGS sequence"/>
</dbReference>
<gene>
    <name evidence="4" type="ORF">EURHEDRAFT_376974</name>
</gene>
<evidence type="ECO:0000256" key="2">
    <source>
        <dbReference type="SAM" id="SignalP"/>
    </source>
</evidence>
<feature type="chain" id="PRO_5001499196" description="Deoxyribonuclease NucA/NucB domain-containing protein" evidence="2">
    <location>
        <begin position="23"/>
        <end position="243"/>
    </location>
</feature>
<organism evidence="4 5">
    <name type="scientific">Aspergillus ruber (strain CBS 135680)</name>
    <dbReference type="NCBI Taxonomy" id="1388766"/>
    <lineage>
        <taxon>Eukaryota</taxon>
        <taxon>Fungi</taxon>
        <taxon>Dikarya</taxon>
        <taxon>Ascomycota</taxon>
        <taxon>Pezizomycotina</taxon>
        <taxon>Eurotiomycetes</taxon>
        <taxon>Eurotiomycetidae</taxon>
        <taxon>Eurotiales</taxon>
        <taxon>Aspergillaceae</taxon>
        <taxon>Aspergillus</taxon>
        <taxon>Aspergillus subgen. Aspergillus</taxon>
    </lineage>
</organism>
<name>A0A017SFZ9_ASPRC</name>
<evidence type="ECO:0000259" key="3">
    <source>
        <dbReference type="Pfam" id="PF14040"/>
    </source>
</evidence>
<sequence length="243" mass="26063">MQLQNSFIVLGFYAAGIQQALAAPVDNEITARGLEIRATPGESNTNPIKASVNVQGQNQLPFDADCYAILCKGADRVLQRDSDETNPNRRDSGVTKTFSGGNGSGPFRNPQKADVKVPAPKSSWDSGKPFVSPEEYPFASTLQGGSAYLIPVNQASQNSQGGAINGMYEKYDIETADCGTKSWFEISFTGSLGPYCKALMAGKKSSDPICKKGAKDAVGDWGFDVGEYIYKYDGHSYRAAGKQ</sequence>
<evidence type="ECO:0000313" key="5">
    <source>
        <dbReference type="Proteomes" id="UP000019804"/>
    </source>
</evidence>
<dbReference type="STRING" id="1388766.A0A017SFZ9"/>
<feature type="domain" description="Deoxyribonuclease NucA/NucB" evidence="3">
    <location>
        <begin position="127"/>
        <end position="175"/>
    </location>
</feature>
<dbReference type="InterPro" id="IPR029476">
    <property type="entry name" value="DNase_NucA_NucB"/>
</dbReference>
<feature type="region of interest" description="Disordered" evidence="1">
    <location>
        <begin position="79"/>
        <end position="128"/>
    </location>
</feature>
<keyword evidence="2" id="KW-0732">Signal</keyword>
<dbReference type="RefSeq" id="XP_040639616.1">
    <property type="nucleotide sequence ID" value="XM_040778904.1"/>
</dbReference>
<reference evidence="5" key="1">
    <citation type="journal article" date="2014" name="Nat. Commun.">
        <title>Genomic adaptations of the halophilic Dead Sea filamentous fungus Eurotium rubrum.</title>
        <authorList>
            <person name="Kis-Papo T."/>
            <person name="Weig A.R."/>
            <person name="Riley R."/>
            <person name="Persoh D."/>
            <person name="Salamov A."/>
            <person name="Sun H."/>
            <person name="Lipzen A."/>
            <person name="Wasser S.P."/>
            <person name="Rambold G."/>
            <person name="Grigoriev I.V."/>
            <person name="Nevo E."/>
        </authorList>
    </citation>
    <scope>NUCLEOTIDE SEQUENCE [LARGE SCALE GENOMIC DNA]</scope>
    <source>
        <strain evidence="5">CBS 135680</strain>
    </source>
</reference>
<accession>A0A017SFZ9</accession>
<dbReference type="AlphaFoldDB" id="A0A017SFZ9"/>
<keyword evidence="5" id="KW-1185">Reference proteome</keyword>